<sequence>MKGGYAARDRKAPSYQSRKINNRLLHRKPCVHISAAGKGRGPGCVPRTKHGAPMQGIALELRPVAPFPAALPGLATPPPTNLPAGDLVPLACRQPWAARIPSPRWNESETSPWPRTFPRWGASAASSSGGDGCAAPRDGPGRGQDAPRWKGQLVLRDGPDTAP</sequence>
<evidence type="ECO:0000313" key="2">
    <source>
        <dbReference type="EMBL" id="PWI74675.1"/>
    </source>
</evidence>
<organism evidence="2 3">
    <name type="scientific">Purpureocillium lilacinum</name>
    <name type="common">Paecilomyces lilacinus</name>
    <dbReference type="NCBI Taxonomy" id="33203"/>
    <lineage>
        <taxon>Eukaryota</taxon>
        <taxon>Fungi</taxon>
        <taxon>Dikarya</taxon>
        <taxon>Ascomycota</taxon>
        <taxon>Pezizomycotina</taxon>
        <taxon>Sordariomycetes</taxon>
        <taxon>Hypocreomycetidae</taxon>
        <taxon>Hypocreales</taxon>
        <taxon>Ophiocordycipitaceae</taxon>
        <taxon>Purpureocillium</taxon>
    </lineage>
</organism>
<protein>
    <submittedName>
        <fullName evidence="2">Uncharacterized protein</fullName>
    </submittedName>
</protein>
<reference evidence="2 3" key="1">
    <citation type="journal article" date="2016" name="Front. Microbiol.">
        <title>Genome and transcriptome sequences reveal the specific parasitism of the nematophagous Purpureocillium lilacinum 36-1.</title>
        <authorList>
            <person name="Xie J."/>
            <person name="Li S."/>
            <person name="Mo C."/>
            <person name="Xiao X."/>
            <person name="Peng D."/>
            <person name="Wang G."/>
            <person name="Xiao Y."/>
        </authorList>
    </citation>
    <scope>NUCLEOTIDE SEQUENCE [LARGE SCALE GENOMIC DNA]</scope>
    <source>
        <strain evidence="2 3">36-1</strain>
    </source>
</reference>
<name>A0A2U3EJH4_PURLI</name>
<dbReference type="EMBL" id="LCWV01000003">
    <property type="protein sequence ID" value="PWI74675.1"/>
    <property type="molecule type" value="Genomic_DNA"/>
</dbReference>
<gene>
    <name evidence="2" type="ORF">PCL_07989</name>
</gene>
<dbReference type="Proteomes" id="UP000245956">
    <property type="component" value="Unassembled WGS sequence"/>
</dbReference>
<evidence type="ECO:0000256" key="1">
    <source>
        <dbReference type="SAM" id="MobiDB-lite"/>
    </source>
</evidence>
<comment type="caution">
    <text evidence="2">The sequence shown here is derived from an EMBL/GenBank/DDBJ whole genome shotgun (WGS) entry which is preliminary data.</text>
</comment>
<dbReference type="AlphaFoldDB" id="A0A2U3EJH4"/>
<accession>A0A2U3EJH4</accession>
<evidence type="ECO:0000313" key="3">
    <source>
        <dbReference type="Proteomes" id="UP000245956"/>
    </source>
</evidence>
<feature type="region of interest" description="Disordered" evidence="1">
    <location>
        <begin position="102"/>
        <end position="163"/>
    </location>
</feature>
<proteinExistence type="predicted"/>